<sequence>MATIPGTAGDDPLIGTNDPDLIQAGAGNDTVDGGAGGDTLDGGTGSDVVNGDTGADVLLWGEDAGATGAHDEYHGGSGDDNYNPSVYSNQGGDTLSLGYGGTGAGGFDVTLSTPGIGTAEDAYGNTLSFDGIERIATGDGADRIDATNAVPTSGEGIRVFTGAGDDTVLAGSGSNYIHTGDGNDLVYGGDGYDLVETGAGNDTVYGGDGGDGIRWGEGNIDWNVGQDVYYGGSGYNTLNAWQTDSAGNGVRMVLNSSSSGTVDATGAATGHLDFQEFQNFLTGNGSDTVDGSAAGVNGFRTYTSWGNDSIIGSAGSDSIEGGWGADTVDGGAGNDFISMAGDLFSSGTAWVDDGSDLLVLRDGFGADTVRAFSIEAGTDQWGTPLPMDRLDVSGLHDADGNPIDLNDVTVGTYIDQWGNPQAQLTFPNGETLVLHGVDPADLTRAKLHELGIPCFCEGTQIATSQGDIAVEQLKVGDLVRTRDHGLRPIRWIGRRHLDSIDLVTAPHLRPIRISAGALAPNVPARDLLVSPQHRILVRSHIAQRMFGSHEVLIAAKQLLAINGIEQVAADTVTYFHILFDAHEIVLSNGAETESLYTGAQALKAVGPAARAEILALFPELRDTPAEAARCLVPGGRAQQLARRHARNGKDLIQAI</sequence>
<dbReference type="InterPro" id="IPR050557">
    <property type="entry name" value="RTX_toxin/Mannuronan_C5-epim"/>
</dbReference>
<dbReference type="SUPFAM" id="SSF51294">
    <property type="entry name" value="Hedgehog/intein (Hint) domain"/>
    <property type="match status" value="1"/>
</dbReference>
<dbReference type="PROSITE" id="PS50817">
    <property type="entry name" value="INTEIN_N_TER"/>
    <property type="match status" value="1"/>
</dbReference>
<dbReference type="InterPro" id="IPR001343">
    <property type="entry name" value="Hemolysn_Ca-bd"/>
</dbReference>
<keyword evidence="2" id="KW-0964">Secreted</keyword>
<proteinExistence type="predicted"/>
<feature type="compositionally biased region" description="Polar residues" evidence="3">
    <location>
        <begin position="80"/>
        <end position="89"/>
    </location>
</feature>
<evidence type="ECO:0000313" key="6">
    <source>
        <dbReference type="Proteomes" id="UP001595721"/>
    </source>
</evidence>
<evidence type="ECO:0000256" key="1">
    <source>
        <dbReference type="ARBA" id="ARBA00004613"/>
    </source>
</evidence>
<accession>A0ABV7R4B9</accession>
<gene>
    <name evidence="5" type="ORF">ACFOMH_10530</name>
</gene>
<dbReference type="InterPro" id="IPR011049">
    <property type="entry name" value="Serralysin-like_metalloprot_C"/>
</dbReference>
<evidence type="ECO:0000259" key="4">
    <source>
        <dbReference type="Pfam" id="PF13403"/>
    </source>
</evidence>
<evidence type="ECO:0000313" key="5">
    <source>
        <dbReference type="EMBL" id="MFC3528612.1"/>
    </source>
</evidence>
<dbReference type="Proteomes" id="UP001595721">
    <property type="component" value="Unassembled WGS sequence"/>
</dbReference>
<reference evidence="6" key="1">
    <citation type="journal article" date="2019" name="Int. J. Syst. Evol. Microbiol.">
        <title>The Global Catalogue of Microorganisms (GCM) 10K type strain sequencing project: providing services to taxonomists for standard genome sequencing and annotation.</title>
        <authorList>
            <consortium name="The Broad Institute Genomics Platform"/>
            <consortium name="The Broad Institute Genome Sequencing Center for Infectious Disease"/>
            <person name="Wu L."/>
            <person name="Ma J."/>
        </authorList>
    </citation>
    <scope>NUCLEOTIDE SEQUENCE [LARGE SCALE GENOMIC DNA]</scope>
    <source>
        <strain evidence="6">KCTC 42899</strain>
    </source>
</reference>
<dbReference type="Pfam" id="PF13403">
    <property type="entry name" value="Hint_2"/>
    <property type="match status" value="1"/>
</dbReference>
<dbReference type="PRINTS" id="PR00313">
    <property type="entry name" value="CABNDNGRPT"/>
</dbReference>
<feature type="region of interest" description="Disordered" evidence="3">
    <location>
        <begin position="69"/>
        <end position="89"/>
    </location>
</feature>
<dbReference type="Gene3D" id="2.150.10.10">
    <property type="entry name" value="Serralysin-like metalloprotease, C-terminal"/>
    <property type="match status" value="2"/>
</dbReference>
<evidence type="ECO:0000256" key="3">
    <source>
        <dbReference type="SAM" id="MobiDB-lite"/>
    </source>
</evidence>
<evidence type="ECO:0000256" key="2">
    <source>
        <dbReference type="ARBA" id="ARBA00022525"/>
    </source>
</evidence>
<dbReference type="InterPro" id="IPR028992">
    <property type="entry name" value="Hedgehog/Intein_dom"/>
</dbReference>
<dbReference type="InterPro" id="IPR006141">
    <property type="entry name" value="Intein_N"/>
</dbReference>
<dbReference type="PANTHER" id="PTHR38340">
    <property type="entry name" value="S-LAYER PROTEIN"/>
    <property type="match status" value="1"/>
</dbReference>
<dbReference type="Gene3D" id="2.170.16.10">
    <property type="entry name" value="Hedgehog/Intein (Hint) domain"/>
    <property type="match status" value="1"/>
</dbReference>
<dbReference type="PANTHER" id="PTHR38340:SF1">
    <property type="entry name" value="S-LAYER PROTEIN"/>
    <property type="match status" value="1"/>
</dbReference>
<dbReference type="InterPro" id="IPR036844">
    <property type="entry name" value="Hint_dom_sf"/>
</dbReference>
<feature type="domain" description="Hedgehog/Intein (Hint)" evidence="4">
    <location>
        <begin position="453"/>
        <end position="598"/>
    </location>
</feature>
<dbReference type="Pfam" id="PF00353">
    <property type="entry name" value="HemolysinCabind"/>
    <property type="match status" value="3"/>
</dbReference>
<keyword evidence="6" id="KW-1185">Reference proteome</keyword>
<dbReference type="RefSeq" id="WP_377744358.1">
    <property type="nucleotide sequence ID" value="NZ_JBHRXJ010000006.1"/>
</dbReference>
<dbReference type="EMBL" id="JBHRXJ010000006">
    <property type="protein sequence ID" value="MFC3528612.1"/>
    <property type="molecule type" value="Genomic_DNA"/>
</dbReference>
<dbReference type="PROSITE" id="PS00330">
    <property type="entry name" value="HEMOLYSIN_CALCIUM"/>
    <property type="match status" value="1"/>
</dbReference>
<comment type="caution">
    <text evidence="5">The sequence shown here is derived from an EMBL/GenBank/DDBJ whole genome shotgun (WGS) entry which is preliminary data.</text>
</comment>
<protein>
    <submittedName>
        <fullName evidence="5">Hint domain-containing protein</fullName>
    </submittedName>
</protein>
<organism evidence="5 6">
    <name type="scientific">Paracoccus mangrovi</name>
    <dbReference type="NCBI Taxonomy" id="1715645"/>
    <lineage>
        <taxon>Bacteria</taxon>
        <taxon>Pseudomonadati</taxon>
        <taxon>Pseudomonadota</taxon>
        <taxon>Alphaproteobacteria</taxon>
        <taxon>Rhodobacterales</taxon>
        <taxon>Paracoccaceae</taxon>
        <taxon>Paracoccus</taxon>
    </lineage>
</organism>
<feature type="region of interest" description="Disordered" evidence="3">
    <location>
        <begin position="1"/>
        <end position="48"/>
    </location>
</feature>
<dbReference type="SUPFAM" id="SSF51120">
    <property type="entry name" value="beta-Roll"/>
    <property type="match status" value="3"/>
</dbReference>
<comment type="subcellular location">
    <subcellularLocation>
        <location evidence="1">Secreted</location>
    </subcellularLocation>
</comment>
<dbReference type="InterPro" id="IPR018511">
    <property type="entry name" value="Hemolysin-typ_Ca-bd_CS"/>
</dbReference>
<feature type="compositionally biased region" description="Gly residues" evidence="3">
    <location>
        <begin position="33"/>
        <end position="45"/>
    </location>
</feature>
<name>A0ABV7R4B9_9RHOB</name>